<feature type="compositionally biased region" description="Basic and acidic residues" evidence="1">
    <location>
        <begin position="465"/>
        <end position="480"/>
    </location>
</feature>
<sequence>MREFNNAIQQLAADYPSTMRGLTHIGSQDFSQTLNPGEEDVLAYAYPDGPNRGIYVGDEAFADNQARAEDGADEEDTGFTVPGGGSSEGVFTHEFGHQLGEQLLNNPQALADLNQAVANALGVPSYDATQPHDADTVQRVEDALSGYGSSDSHEMMAEAFTEYRLAPNPRPLAQAIGQVMDSYLGANATNNNASPSGTTNTPGTGTSNTTGTPSATGTPGNTPDASGNATPGGTTNTPGTGTTGTPSGTTNTPATGTPNTPGTGTPDTSGNTTPTGTTNTPGTGTPDGTTNAPGTDSSDGTTGNPDGQSGTPSGPHARDGESTPSGDGNRTSEAGTPPRPDTDTGTRTEPGDGNRARPPGPFDGGGTIRTDSDGDSSTRPRDETPPPGNTRDEPPPPTRDETPGNDRPDVRHDRTSDADPSRADDSDGTSPRRDVPEGLPDRLHDAWRNSDDTPAGRSLYGPDEPFMRDTARGVRPDPDGRFVLDANADRDGLYSGDRRLTPSDVADLIRNDPNWNGRDVVLLANQTGDGRFATELAQQLGVRVVAPQGAVDINALGNPEANGWTAVDRDGGPLDTGPQRFTTNEAGEQYGENRLSHVYTGLDPQLQNALYQYTVQSMQNAFLRPNAPDVGAHFDRLAADRRTADQLWALSRQLEPTVADVQRMRNEFQLDPHRQAVVDYVLGSPDPLGTFNNLMRTDPANAAMLRDLSTYLRPTAADLPRIQANPNLDPSQRALVDSLRNDPNAPAIVNGIVNNGGYHQFLEGYFGERPSVDAFNSRLDELDQALDQPLPEPVQTERGLHDVSFMTAADGSPLGARDASQLIGSVQHEHAFMSTSLGRDPAVVDNNPFPIRIHIDLPEGARGVWMGQQSAYSDQRELILPRNTRYEITHVDTNARDADGNPITEIRATVLLEGPHASPSADPARTPTSPPRADRLVAPDSGTTPPPPGSGGPLPRRAMPDDGAMPRSAANGTPADGTPARPDATPPRADSPGDDGTATRSSDDMPGTDRNDSDGTPPRDGETGETPPAGLPHDLHDVYRGSQETPAGRAFYAPGDDAMRDLASRVPADPNRFVVDGHGDADGMRVGDRRLSADEVADLIRNDPNWDGREIMLISCETGDGDFAAQLAQSLGVPVTAPNGLAWSNNDGSVYASSGHRDSEGRLRPDQPPNGGWNTYRPNGDVAPSGRDGFAPGHPVAGTDAASARGDDGAASRGTPQQHPWDPPQVTRDDSGASDRELPPDERAVDQTFPRQEARYRITTPGPDGQPIVRSIVYTNADGQVTHITNPQAEGLPGALTNPNENIDLTQPEPGVVHQIDFDQGDPHVFVAGDDRTSTPAAPFDPPRHLVEETVEGFNPRGRPFSTRQDLPENARIAVYDNQTPARLHGVFWTNDRGEITHVRTWYGDENKVANYNRELGLSANRNAGVPLPNVSYMVEPRSSFRAPEDGNLDPSPAVRRGDLGALVETDGTETPDAPVSSGDDDTRTPEYDYEVPAGTFLYHTDGNGQTDASTGRPRYQLDTPWERYENLQRTVLRLGLAEYPHVIVEFDGGHVNGHQAHSPRERINYFPQWRVENQANYPPGQNDASWHSLENRLARIDADPDNQIRIDRFEFFAESNRNNTGGLAYTPRVIHARWSQTDFSKIPPVTSYHYRSFYNLPEQDTRPGPDPLMPNNPGRTPRAPFGWREQAPLTDPDIQAMLNQADPRLREDLADLLQHFLPEHPDLARILTGQGTNTAETDLRNRLLNDPETLREVLNDPALTEVVEQAVLNDGGQNLDGIVDSVRRQSDDAADAPDGTARNAADEVGNGSAERGETDAPRFRRSDSTPEAESSPSPSLGDGAAARSTQEPDANAPGDGDPDGPAPDRRTPDDAAHRIHEDPRIREMLDRVANSDSELHAALQTQLRDVLPNHPLLVRIFSDDSPSVLDQAIRDSLLARPKTLHNLLKHPEALRILNDSADRVTREGPESVLGANKEKAQPTPLTEAQTQTSEDIAEDVRDRRRDGEPNEATKAPRQLDFDPPESFRSIDISNDPEAARRHPYLNAYLDGLYSAMRESVPLLHDLVNDPRIRELGGDPHMRPTEKDRDRALDKIIEDYRGDADRLNDLLGAKIQFGTVDELYRALADIQEIARSHGIEVTSIKDRMQNPVPSGYRDVQLTIRTPNGHIGELRFHLTSIDDVAAYEHSLYELRRDLPVVASESQRPFTREEEALDRAIQQRVISRFGAALERALTPPPTGHPTDRTPPSNERPDSASRYGWYENTQTTPQGDGQAGRDHDDQAPSSRADGPTTDSVHSDLPPHLHDLYRDSEATPAGRSFFGTDEPAMRDLARRVTPMPDTFVVDGHGDADGMRVNGRRLSVDDMAALIRNDPNWDGRQVMLLSCRTGEGDFAAQLAQRLGVPVTAPTGYAWSNNDGSVYASSGHRDAEGLLRPTIPPDGAWNTHHPDGTRSPAGDGGHLTGRPDDAASSSDDSAAARATDPPPGGAPSASDPLPGRVEDGFRRFDNNRDGFRYGEDHLGQVFHNLPPEQREAVLEYTRHSWPYNGLLRPDGVLDMAQVQDSLAAWHGHVFEGWALYEMTGGRVPTMDDIYDAIGRPDLTPVQERLIEDIVDSSDPDDALDYLIRAGAGARGMITATFGGWPTPEEFAQRVALMDAALDQPLPEAIEIQRGLQDVNFIPEFDPADIDSLLGARWTEPAFSSSALGKVPPEIDGQKPNVYVHLEVPAGTRGLWMGSQSIYPNQREIILARPLTYEINDVRQFGSKIHLYARVIPSGS</sequence>
<feature type="compositionally biased region" description="Basic and acidic residues" evidence="1">
    <location>
        <begin position="1227"/>
        <end position="1245"/>
    </location>
</feature>
<feature type="compositionally biased region" description="Basic and acidic residues" evidence="1">
    <location>
        <begin position="1001"/>
        <end position="1022"/>
    </location>
</feature>
<feature type="region of interest" description="Disordered" evidence="1">
    <location>
        <begin position="187"/>
        <end position="480"/>
    </location>
</feature>
<keyword evidence="4" id="KW-1185">Reference proteome</keyword>
<feature type="region of interest" description="Disordered" evidence="1">
    <location>
        <begin position="2228"/>
        <end position="2322"/>
    </location>
</feature>
<feature type="region of interest" description="Disordered" evidence="1">
    <location>
        <begin position="1464"/>
        <end position="1486"/>
    </location>
</feature>
<feature type="compositionally biased region" description="Polar residues" evidence="1">
    <location>
        <begin position="322"/>
        <end position="334"/>
    </location>
</feature>
<protein>
    <recommendedName>
        <fullName evidence="2">ADP ribosyltransferase domain-containing protein</fullName>
    </recommendedName>
</protein>
<evidence type="ECO:0000259" key="2">
    <source>
        <dbReference type="Pfam" id="PF03496"/>
    </source>
</evidence>
<feature type="compositionally biased region" description="Polar residues" evidence="1">
    <location>
        <begin position="297"/>
        <end position="312"/>
    </location>
</feature>
<feature type="region of interest" description="Disordered" evidence="1">
    <location>
        <begin position="1962"/>
        <end position="2023"/>
    </location>
</feature>
<feature type="region of interest" description="Disordered" evidence="1">
    <location>
        <begin position="2425"/>
        <end position="2502"/>
    </location>
</feature>
<name>A0ABR9JS13_9ACTN</name>
<organism evidence="3 4">
    <name type="scientific">Actinomadura algeriensis</name>
    <dbReference type="NCBI Taxonomy" id="1679523"/>
    <lineage>
        <taxon>Bacteria</taxon>
        <taxon>Bacillati</taxon>
        <taxon>Actinomycetota</taxon>
        <taxon>Actinomycetes</taxon>
        <taxon>Streptosporangiales</taxon>
        <taxon>Thermomonosporaceae</taxon>
        <taxon>Actinomadura</taxon>
    </lineage>
</organism>
<feature type="compositionally biased region" description="Low complexity" evidence="1">
    <location>
        <begin position="193"/>
        <end position="296"/>
    </location>
</feature>
<dbReference type="EMBL" id="JADBDZ010000001">
    <property type="protein sequence ID" value="MBE1533364.1"/>
    <property type="molecule type" value="Genomic_DNA"/>
</dbReference>
<feature type="compositionally biased region" description="Basic and acidic residues" evidence="1">
    <location>
        <begin position="1155"/>
        <end position="1165"/>
    </location>
</feature>
<feature type="compositionally biased region" description="Low complexity" evidence="1">
    <location>
        <begin position="1826"/>
        <end position="1836"/>
    </location>
</feature>
<feature type="domain" description="ADP ribosyltransferase" evidence="2">
    <location>
        <begin position="773"/>
        <end position="910"/>
    </location>
</feature>
<feature type="compositionally biased region" description="Basic and acidic residues" evidence="1">
    <location>
        <begin position="2293"/>
        <end position="2309"/>
    </location>
</feature>
<feature type="region of interest" description="Disordered" evidence="1">
    <location>
        <begin position="1152"/>
        <end position="1263"/>
    </location>
</feature>
<feature type="region of interest" description="Disordered" evidence="1">
    <location>
        <begin position="1496"/>
        <end position="1515"/>
    </location>
</feature>
<dbReference type="PROSITE" id="PS51996">
    <property type="entry name" value="TR_MART"/>
    <property type="match status" value="2"/>
</dbReference>
<dbReference type="SUPFAM" id="SSF56399">
    <property type="entry name" value="ADP-ribosylation"/>
    <property type="match status" value="2"/>
</dbReference>
<feature type="compositionally biased region" description="Low complexity" evidence="1">
    <location>
        <begin position="973"/>
        <end position="990"/>
    </location>
</feature>
<feature type="region of interest" description="Disordered" evidence="1">
    <location>
        <begin position="914"/>
        <end position="1040"/>
    </location>
</feature>
<feature type="compositionally biased region" description="Basic and acidic residues" evidence="1">
    <location>
        <begin position="1811"/>
        <end position="1825"/>
    </location>
</feature>
<feature type="compositionally biased region" description="Basic and acidic residues" evidence="1">
    <location>
        <begin position="1995"/>
        <end position="2005"/>
    </location>
</feature>
<dbReference type="SUPFAM" id="SSF81301">
    <property type="entry name" value="Nucleotidyltransferase"/>
    <property type="match status" value="1"/>
</dbReference>
<reference evidence="3 4" key="1">
    <citation type="submission" date="2020-10" db="EMBL/GenBank/DDBJ databases">
        <title>Sequencing the genomes of 1000 actinobacteria strains.</title>
        <authorList>
            <person name="Klenk H.-P."/>
        </authorList>
    </citation>
    <scope>NUCLEOTIDE SEQUENCE [LARGE SCALE GENOMIC DNA]</scope>
    <source>
        <strain evidence="3 4">DSM 46744</strain>
    </source>
</reference>
<dbReference type="Proteomes" id="UP000627838">
    <property type="component" value="Unassembled WGS sequence"/>
</dbReference>
<dbReference type="Pfam" id="PF03496">
    <property type="entry name" value="ADPrib_exo_Tox"/>
    <property type="match status" value="2"/>
</dbReference>
<proteinExistence type="predicted"/>
<dbReference type="Gene3D" id="3.90.176.10">
    <property type="entry name" value="Toxin ADP-ribosyltransferase, Chain A, domain 1"/>
    <property type="match status" value="2"/>
</dbReference>
<gene>
    <name evidence="3" type="ORF">H4W34_003197</name>
</gene>
<evidence type="ECO:0000256" key="1">
    <source>
        <dbReference type="SAM" id="MobiDB-lite"/>
    </source>
</evidence>
<comment type="caution">
    <text evidence="3">The sequence shown here is derived from an EMBL/GenBank/DDBJ whole genome shotgun (WGS) entry which is preliminary data.</text>
</comment>
<accession>A0ABR9JS13</accession>
<dbReference type="InterPro" id="IPR003540">
    <property type="entry name" value="ADP-ribosyltransferase"/>
</dbReference>
<feature type="compositionally biased region" description="Basic and acidic residues" evidence="1">
    <location>
        <begin position="1863"/>
        <end position="1879"/>
    </location>
</feature>
<feature type="compositionally biased region" description="Basic and acidic residues" evidence="1">
    <location>
        <begin position="370"/>
        <end position="451"/>
    </location>
</feature>
<evidence type="ECO:0000313" key="3">
    <source>
        <dbReference type="EMBL" id="MBE1533364.1"/>
    </source>
</evidence>
<dbReference type="Gene3D" id="3.30.460.10">
    <property type="entry name" value="Beta Polymerase, domain 2"/>
    <property type="match status" value="1"/>
</dbReference>
<feature type="region of interest" description="Disordered" evidence="1">
    <location>
        <begin position="68"/>
        <end position="90"/>
    </location>
</feature>
<dbReference type="InterPro" id="IPR043519">
    <property type="entry name" value="NT_sf"/>
</dbReference>
<feature type="domain" description="ADP ribosyltransferase" evidence="2">
    <location>
        <begin position="2642"/>
        <end position="2757"/>
    </location>
</feature>
<feature type="compositionally biased region" description="Low complexity" evidence="1">
    <location>
        <begin position="2464"/>
        <end position="2477"/>
    </location>
</feature>
<evidence type="ECO:0000313" key="4">
    <source>
        <dbReference type="Proteomes" id="UP000627838"/>
    </source>
</evidence>
<feature type="compositionally biased region" description="Basic and acidic residues" evidence="1">
    <location>
        <begin position="340"/>
        <end position="355"/>
    </location>
</feature>
<dbReference type="RefSeq" id="WP_192759930.1">
    <property type="nucleotide sequence ID" value="NZ_JADBDZ010000001.1"/>
</dbReference>
<feature type="region of interest" description="Disordered" evidence="1">
    <location>
        <begin position="1786"/>
        <end position="1879"/>
    </location>
</feature>
<feature type="compositionally biased region" description="Polar residues" evidence="1">
    <location>
        <begin position="1980"/>
        <end position="1991"/>
    </location>
</feature>